<evidence type="ECO:0000313" key="2">
    <source>
        <dbReference type="Proteomes" id="UP001186974"/>
    </source>
</evidence>
<dbReference type="Proteomes" id="UP001186974">
    <property type="component" value="Unassembled WGS sequence"/>
</dbReference>
<name>A0ACC3DWH9_9PEZI</name>
<proteinExistence type="predicted"/>
<gene>
    <name evidence="1" type="ORF">LTS18_010679</name>
</gene>
<keyword evidence="2" id="KW-1185">Reference proteome</keyword>
<protein>
    <submittedName>
        <fullName evidence="1">Uncharacterized protein</fullName>
    </submittedName>
</protein>
<evidence type="ECO:0000313" key="1">
    <source>
        <dbReference type="EMBL" id="KAK3081057.1"/>
    </source>
</evidence>
<accession>A0ACC3DWH9</accession>
<feature type="non-terminal residue" evidence="1">
    <location>
        <position position="354"/>
    </location>
</feature>
<sequence length="354" mass="38133">MAVEVSTGTPLAEELHKVVLPKLANMGWSTGGMDDAALAEYIILMLANGSTQDQIASEISNDLLDLAPDDPSIPSVTDFANWLFGQVETINNQLNGSAVPIPTVDVPLIQNEAPQAMEQDAEMGDVVDGAQGSIPTGPKSMRNGVPKGPSRGRDKGMLGQVNRAMDRSSDAALHRVRGTSGTGRINSHSREPPKGPRNNLARNLNTAMGNTTPMSSMSSPYNMQQAMNSPMIQQQMQQQMAQGYNPMNDPAMMMQIFQQMEEQSKLMAVLMEQQQPGAGAHINPKFQNGNAGKPLRDRITRPRGGGNFQNGRPQHQSGQDTAMGEDGQNGDITASMDVEGSQDPFNTMCKFNSH</sequence>
<reference evidence="1" key="1">
    <citation type="submission" date="2024-09" db="EMBL/GenBank/DDBJ databases">
        <title>Black Yeasts Isolated from many extreme environments.</title>
        <authorList>
            <person name="Coleine C."/>
            <person name="Stajich J.E."/>
            <person name="Selbmann L."/>
        </authorList>
    </citation>
    <scope>NUCLEOTIDE SEQUENCE</scope>
    <source>
        <strain evidence="1">CCFEE 5737</strain>
    </source>
</reference>
<comment type="caution">
    <text evidence="1">The sequence shown here is derived from an EMBL/GenBank/DDBJ whole genome shotgun (WGS) entry which is preliminary data.</text>
</comment>
<organism evidence="1 2">
    <name type="scientific">Coniosporium uncinatum</name>
    <dbReference type="NCBI Taxonomy" id="93489"/>
    <lineage>
        <taxon>Eukaryota</taxon>
        <taxon>Fungi</taxon>
        <taxon>Dikarya</taxon>
        <taxon>Ascomycota</taxon>
        <taxon>Pezizomycotina</taxon>
        <taxon>Dothideomycetes</taxon>
        <taxon>Dothideomycetes incertae sedis</taxon>
        <taxon>Coniosporium</taxon>
    </lineage>
</organism>
<dbReference type="EMBL" id="JAWDJW010000300">
    <property type="protein sequence ID" value="KAK3081057.1"/>
    <property type="molecule type" value="Genomic_DNA"/>
</dbReference>